<dbReference type="GO" id="GO:0046872">
    <property type="term" value="F:metal ion binding"/>
    <property type="evidence" value="ECO:0007669"/>
    <property type="project" value="UniProtKB-KW"/>
</dbReference>
<dbReference type="PANTHER" id="PTHR47944:SF16">
    <property type="entry name" value="CYTOCHROME P450 FAMILY 1 SUBFAMILY A POLYPEPTIDE 1"/>
    <property type="match status" value="1"/>
</dbReference>
<comment type="caution">
    <text evidence="5">The sequence shown here is derived from an EMBL/GenBank/DDBJ whole genome shotgun (WGS) entry which is preliminary data.</text>
</comment>
<keyword evidence="2" id="KW-0479">Metal-binding</keyword>
<keyword evidence="6" id="KW-1185">Reference proteome</keyword>
<dbReference type="InterPro" id="IPR036396">
    <property type="entry name" value="Cyt_P450_sf"/>
</dbReference>
<accession>A0ABD1XNX6</accession>
<dbReference type="Gene3D" id="1.10.630.10">
    <property type="entry name" value="Cytochrome P450"/>
    <property type="match status" value="1"/>
</dbReference>
<evidence type="ECO:0000313" key="5">
    <source>
        <dbReference type="EMBL" id="KAL2610657.1"/>
    </source>
</evidence>
<dbReference type="Pfam" id="PF00067">
    <property type="entry name" value="p450"/>
    <property type="match status" value="1"/>
</dbReference>
<organism evidence="5 6">
    <name type="scientific">Riccia fluitans</name>
    <dbReference type="NCBI Taxonomy" id="41844"/>
    <lineage>
        <taxon>Eukaryota</taxon>
        <taxon>Viridiplantae</taxon>
        <taxon>Streptophyta</taxon>
        <taxon>Embryophyta</taxon>
        <taxon>Marchantiophyta</taxon>
        <taxon>Marchantiopsida</taxon>
        <taxon>Marchantiidae</taxon>
        <taxon>Marchantiales</taxon>
        <taxon>Ricciaceae</taxon>
        <taxon>Riccia</taxon>
    </lineage>
</organism>
<dbReference type="InterPro" id="IPR001128">
    <property type="entry name" value="Cyt_P450"/>
</dbReference>
<keyword evidence="4" id="KW-0408">Iron</keyword>
<gene>
    <name evidence="5" type="ORF">R1flu_029230</name>
</gene>
<keyword evidence="3" id="KW-0560">Oxidoreductase</keyword>
<evidence type="ECO:0000313" key="6">
    <source>
        <dbReference type="Proteomes" id="UP001605036"/>
    </source>
</evidence>
<name>A0ABD1XNX6_9MARC</name>
<comment type="similarity">
    <text evidence="1">Belongs to the cytochrome P450 family.</text>
</comment>
<dbReference type="SUPFAM" id="SSF48264">
    <property type="entry name" value="Cytochrome P450"/>
    <property type="match status" value="1"/>
</dbReference>
<evidence type="ECO:0000256" key="3">
    <source>
        <dbReference type="ARBA" id="ARBA00023002"/>
    </source>
</evidence>
<dbReference type="GO" id="GO:0016491">
    <property type="term" value="F:oxidoreductase activity"/>
    <property type="evidence" value="ECO:0007669"/>
    <property type="project" value="UniProtKB-KW"/>
</dbReference>
<dbReference type="PANTHER" id="PTHR47944">
    <property type="entry name" value="CYTOCHROME P450 98A9"/>
    <property type="match status" value="1"/>
</dbReference>
<dbReference type="Proteomes" id="UP001605036">
    <property type="component" value="Unassembled WGS sequence"/>
</dbReference>
<proteinExistence type="inferred from homology"/>
<evidence type="ECO:0008006" key="7">
    <source>
        <dbReference type="Google" id="ProtNLM"/>
    </source>
</evidence>
<protein>
    <recommendedName>
        <fullName evidence="7">Cytochrome P450</fullName>
    </recommendedName>
</protein>
<evidence type="ECO:0000256" key="1">
    <source>
        <dbReference type="ARBA" id="ARBA00010617"/>
    </source>
</evidence>
<evidence type="ECO:0000256" key="2">
    <source>
        <dbReference type="ARBA" id="ARBA00022723"/>
    </source>
</evidence>
<reference evidence="5 6" key="1">
    <citation type="submission" date="2024-09" db="EMBL/GenBank/DDBJ databases">
        <title>Chromosome-scale assembly of Riccia fluitans.</title>
        <authorList>
            <person name="Paukszto L."/>
            <person name="Sawicki J."/>
            <person name="Karawczyk K."/>
            <person name="Piernik-Szablinska J."/>
            <person name="Szczecinska M."/>
            <person name="Mazdziarz M."/>
        </authorList>
    </citation>
    <scope>NUCLEOTIDE SEQUENCE [LARGE SCALE GENOMIC DNA]</scope>
    <source>
        <strain evidence="5">Rf_01</strain>
        <tissue evidence="5">Aerial parts of the thallus</tissue>
    </source>
</reference>
<evidence type="ECO:0000256" key="4">
    <source>
        <dbReference type="ARBA" id="ARBA00023004"/>
    </source>
</evidence>
<sequence>MIKEVESLDGTDFELREVLHTMAMNATCRILFGKRYYKKNVPITKELTELQELMEDMVAIAGKPNVGDIIPWLSWLDLQGLTKQFKKLHDKQEQMLRSILEDRKMAKKTSANRLAVMDFVDVLLSLQGEDRLSDETIMATVSVRSLDRNCL</sequence>
<dbReference type="EMBL" id="JBHFFA010000008">
    <property type="protein sequence ID" value="KAL2610657.1"/>
    <property type="molecule type" value="Genomic_DNA"/>
</dbReference>
<dbReference type="AlphaFoldDB" id="A0ABD1XNX6"/>